<dbReference type="PANTHER" id="PTHR37813">
    <property type="entry name" value="FELS-2 PROPHAGE PROTEIN"/>
    <property type="match status" value="1"/>
</dbReference>
<feature type="compositionally biased region" description="Low complexity" evidence="4">
    <location>
        <begin position="1076"/>
        <end position="1085"/>
    </location>
</feature>
<feature type="coiled-coil region" evidence="3">
    <location>
        <begin position="641"/>
        <end position="682"/>
    </location>
</feature>
<feature type="coiled-coil region" evidence="3">
    <location>
        <begin position="527"/>
        <end position="571"/>
    </location>
</feature>
<sequence length="1323" mass="141184">MSDGKVVIETDLDSSGVESGLSRLQGTVTKGIAAIGIGKIFSDAVKTGMDFEAQMSRVKAISGATGTQFEKLRDQAKQLGVDTAFSATEAAQGMENLASAGFSTTEIIEAMPGMLDLAASSGEDLATSADIAASTLRGFGLEASSAGHVADVLAKNAAETNAAVADTGEAMKYVAPVAKAMGIQFEETAAAIGIMSDAGIKGSQAGTTLRGALSRIAKPTKEMQETMDQLGLSFYDSNGKMKSLADITAMLETKMSGLTDEQKNQALITLFGQESLSGMLALMDRGSGNVKKLTEEYKNCDGSAKDMADTMKDNLSGAVEEFGGSVESLGIEIYDNIEDPIKKAVKGGTEQINDLTEAIKDNKIEEIVPKEAVNTVKNLGKIAKTTAKVGVEALGVATGTLVENLGTLIPLTTAYFGAVGAYKVFQKASVGVKALSTAYQALQAMEKANAITLAAQQGRLTGLQTVVGVLTGKVSLVATAMGLFNKACTLAGGPIGLAVIAVGALATGIAAYALTQEHSISAETRFSAELEKSAESQRKYTEELENNRKKREEAIESAKNEGAQAEFLEQKLESLMGVEKKSVGQKQQIETIVKRLNELVPDLGLKYDAEKDKLNKSTEAIKKNISAQKELAVAKAYAKQMENVSEDIVDTEIKLTEATEKQTEAEKRKADAIKNTQKAKEEYLNAGAVAGSKEEKAWQKAQQEQNKAEGNYKRATDSVNKYQGELDKLNGELDKLGEAHSNQEAFATFEQNLDNLAKEAGIKAEQVPKSIGEGIKKGIYSVPQTGKELNQLINLDELRSSAEKQSKETGIEIPKKLSEGIASGEIGFKDAITQMNRLSDFQSAVKKAKVDGKDITDSLSEGIASGKYSIPKSTDELKRLIKFDSLVSEAGDAGKNIPKNISQGILSGQYAVPQSVEQLKSLISYDSLVQQAVEKGYQIPEFLSSGIRSGNIKPSTAVNEMKALIQFNDLVAKAQKAGYDVPENIKKQVNSGKTKPSTAVQQMKNLVTFNDLLSKSSAAGRDVPKSIQQAVMDGRMSPKQAVAAMNKLMTTEADKTPPKMKKTGDKAGKDYGNAVGSGSNKNNAKSKGKSLTDNAKKGADSDDLYDEGSNAGSGFIEGIGSWLGKAFDAGWNLVKNAISGGKDAQKSHSPAKEWIKEGGNSGAGYVIGLERSFKPVNKAAGLMVGGALDVATKLTERQANNIGQTFSSNLSREISKIDLSPELQSMAKKFANAKLDLPVLNVKMRRSMEEQMDRIAASKQGKIYQIVQSVSNPNQNNGNNVIFDYDRFEQIQRKIFKEQSNRPIYIGTERIDRPLPEGAVPRI</sequence>
<dbReference type="NCBIfam" id="TIGR01760">
    <property type="entry name" value="tape_meas_TP901"/>
    <property type="match status" value="1"/>
</dbReference>
<evidence type="ECO:0000256" key="2">
    <source>
        <dbReference type="ARBA" id="ARBA00022612"/>
    </source>
</evidence>
<dbReference type="Pfam" id="PF10145">
    <property type="entry name" value="PhageMin_Tail"/>
    <property type="match status" value="1"/>
</dbReference>
<feature type="compositionally biased region" description="Basic and acidic residues" evidence="4">
    <location>
        <begin position="1052"/>
        <end position="1069"/>
    </location>
</feature>
<reference evidence="6" key="1">
    <citation type="journal article" date="2021" name="Proc. Natl. Acad. Sci. U.S.A.">
        <title>A Catalog of Tens of Thousands of Viruses from Human Metagenomes Reveals Hidden Associations with Chronic Diseases.</title>
        <authorList>
            <person name="Tisza M.J."/>
            <person name="Buck C.B."/>
        </authorList>
    </citation>
    <scope>NUCLEOTIDE SEQUENCE</scope>
    <source>
        <strain evidence="6">CtX926</strain>
    </source>
</reference>
<evidence type="ECO:0000259" key="5">
    <source>
        <dbReference type="Pfam" id="PF10145"/>
    </source>
</evidence>
<keyword evidence="2" id="KW-1188">Viral release from host cell</keyword>
<dbReference type="PANTHER" id="PTHR37813:SF1">
    <property type="entry name" value="FELS-2 PROPHAGE PROTEIN"/>
    <property type="match status" value="1"/>
</dbReference>
<keyword evidence="3" id="KW-0175">Coiled coil</keyword>
<keyword evidence="1" id="KW-1245">Viral tail assembly</keyword>
<accession>A0A8S5M1K6</accession>
<evidence type="ECO:0000256" key="3">
    <source>
        <dbReference type="SAM" id="Coils"/>
    </source>
</evidence>
<organism evidence="6">
    <name type="scientific">Siphoviridae sp. ctX926</name>
    <dbReference type="NCBI Taxonomy" id="2826366"/>
    <lineage>
        <taxon>Viruses</taxon>
        <taxon>Duplodnaviria</taxon>
        <taxon>Heunggongvirae</taxon>
        <taxon>Uroviricota</taxon>
        <taxon>Caudoviricetes</taxon>
    </lineage>
</organism>
<feature type="region of interest" description="Disordered" evidence="4">
    <location>
        <begin position="1049"/>
        <end position="1103"/>
    </location>
</feature>
<dbReference type="InterPro" id="IPR010090">
    <property type="entry name" value="Phage_tape_meas"/>
</dbReference>
<name>A0A8S5M1K6_9CAUD</name>
<feature type="domain" description="Phage tail tape measure protein" evidence="5">
    <location>
        <begin position="73"/>
        <end position="272"/>
    </location>
</feature>
<evidence type="ECO:0000256" key="1">
    <source>
        <dbReference type="ARBA" id="ARBA00022465"/>
    </source>
</evidence>
<feature type="coiled-coil region" evidence="3">
    <location>
        <begin position="712"/>
        <end position="739"/>
    </location>
</feature>
<dbReference type="EMBL" id="BK014793">
    <property type="protein sequence ID" value="DAD75935.1"/>
    <property type="molecule type" value="Genomic_DNA"/>
</dbReference>
<evidence type="ECO:0000256" key="4">
    <source>
        <dbReference type="SAM" id="MobiDB-lite"/>
    </source>
</evidence>
<evidence type="ECO:0000313" key="6">
    <source>
        <dbReference type="EMBL" id="DAD75935.1"/>
    </source>
</evidence>
<proteinExistence type="predicted"/>
<dbReference type="GO" id="GO:0098003">
    <property type="term" value="P:viral tail assembly"/>
    <property type="evidence" value="ECO:0007669"/>
    <property type="project" value="UniProtKB-KW"/>
</dbReference>
<protein>
    <submittedName>
        <fullName evidence="6">Minor tail protein</fullName>
    </submittedName>
</protein>